<gene>
    <name evidence="4" type="ORF">ICHIAU1_12090</name>
</gene>
<dbReference type="Pfam" id="PF01476">
    <property type="entry name" value="LysM"/>
    <property type="match status" value="1"/>
</dbReference>
<dbReference type="Proteomes" id="UP000463961">
    <property type="component" value="Chromosome"/>
</dbReference>
<dbReference type="GO" id="GO:0009279">
    <property type="term" value="C:cell outer membrane"/>
    <property type="evidence" value="ECO:0007669"/>
    <property type="project" value="TreeGrafter"/>
</dbReference>
<dbReference type="RefSeq" id="WP_162050334.1">
    <property type="nucleotide sequence ID" value="NZ_JAOASZ010000001.1"/>
</dbReference>
<comment type="similarity">
    <text evidence="1">Belongs to the E.coli NlpD/Haemophilus LppB family.</text>
</comment>
<dbReference type="GO" id="GO:0032153">
    <property type="term" value="C:cell division site"/>
    <property type="evidence" value="ECO:0007669"/>
    <property type="project" value="TreeGrafter"/>
</dbReference>
<dbReference type="AlphaFoldDB" id="A0A679I832"/>
<dbReference type="Pfam" id="PF01551">
    <property type="entry name" value="Peptidase_M23"/>
    <property type="match status" value="1"/>
</dbReference>
<feature type="signal peptide" evidence="3">
    <location>
        <begin position="1"/>
        <end position="28"/>
    </location>
</feature>
<dbReference type="GO" id="GO:0004222">
    <property type="term" value="F:metalloendopeptidase activity"/>
    <property type="evidence" value="ECO:0007669"/>
    <property type="project" value="TreeGrafter"/>
</dbReference>
<dbReference type="PROSITE" id="PS51257">
    <property type="entry name" value="PROKAR_LIPOPROTEIN"/>
    <property type="match status" value="1"/>
</dbReference>
<dbReference type="EMBL" id="AP022345">
    <property type="protein sequence ID" value="BBU68926.1"/>
    <property type="molecule type" value="Genomic_DNA"/>
</dbReference>
<keyword evidence="5" id="KW-1185">Reference proteome</keyword>
<dbReference type="OrthoDB" id="9795421at2"/>
<proteinExistence type="inferred from homology"/>
<dbReference type="PROSITE" id="PS51782">
    <property type="entry name" value="LYSM"/>
    <property type="match status" value="1"/>
</dbReference>
<dbReference type="SUPFAM" id="SSF51261">
    <property type="entry name" value="Duplicated hybrid motif"/>
    <property type="match status" value="1"/>
</dbReference>
<organism evidence="4 5">
    <name type="scientific">Fluviibacter phosphoraccumulans</name>
    <dbReference type="NCBI Taxonomy" id="1751046"/>
    <lineage>
        <taxon>Bacteria</taxon>
        <taxon>Pseudomonadati</taxon>
        <taxon>Pseudomonadota</taxon>
        <taxon>Betaproteobacteria</taxon>
        <taxon>Rhodocyclales</taxon>
        <taxon>Fluviibacteraceae</taxon>
        <taxon>Fluviibacter</taxon>
    </lineage>
</organism>
<dbReference type="PANTHER" id="PTHR21666:SF263">
    <property type="entry name" value="MUREIN HYDROLASE ACTIVATOR NLPD"/>
    <property type="match status" value="1"/>
</dbReference>
<reference evidence="5" key="1">
    <citation type="submission" date="2020-01" db="EMBL/GenBank/DDBJ databases">
        <title>Phosphoaccumulans saitamaens gen. nov., sp. nov., a polyphosphate accumulating bacterium isolated from surface river water.</title>
        <authorList>
            <person name="Watanabe K."/>
            <person name="Suda W."/>
        </authorList>
    </citation>
    <scope>NUCLEOTIDE SEQUENCE [LARGE SCALE GENOMIC DNA]</scope>
    <source>
        <strain evidence="5">ICHIAU1</strain>
    </source>
</reference>
<dbReference type="CDD" id="cd00118">
    <property type="entry name" value="LysM"/>
    <property type="match status" value="1"/>
</dbReference>
<dbReference type="InterPro" id="IPR011055">
    <property type="entry name" value="Dup_hybrid_motif"/>
</dbReference>
<dbReference type="CDD" id="cd12797">
    <property type="entry name" value="M23_peptidase"/>
    <property type="match status" value="1"/>
</dbReference>
<evidence type="ECO:0000313" key="4">
    <source>
        <dbReference type="EMBL" id="BBU68926.1"/>
    </source>
</evidence>
<dbReference type="InterPro" id="IPR036779">
    <property type="entry name" value="LysM_dom_sf"/>
</dbReference>
<evidence type="ECO:0000313" key="5">
    <source>
        <dbReference type="Proteomes" id="UP000463961"/>
    </source>
</evidence>
<dbReference type="SMART" id="SM00257">
    <property type="entry name" value="LysM"/>
    <property type="match status" value="1"/>
</dbReference>
<dbReference type="InterPro" id="IPR016047">
    <property type="entry name" value="M23ase_b-sheet_dom"/>
</dbReference>
<dbReference type="Gene3D" id="2.70.70.10">
    <property type="entry name" value="Glucose Permease (Domain IIA)"/>
    <property type="match status" value="1"/>
</dbReference>
<dbReference type="PANTHER" id="PTHR21666">
    <property type="entry name" value="PEPTIDASE-RELATED"/>
    <property type="match status" value="1"/>
</dbReference>
<evidence type="ECO:0000256" key="1">
    <source>
        <dbReference type="ARBA" id="ARBA00038420"/>
    </source>
</evidence>
<evidence type="ECO:0000256" key="2">
    <source>
        <dbReference type="SAM" id="MobiDB-lite"/>
    </source>
</evidence>
<name>A0A679I832_9RHOO</name>
<feature type="region of interest" description="Disordered" evidence="2">
    <location>
        <begin position="99"/>
        <end position="137"/>
    </location>
</feature>
<accession>A0A679I832</accession>
<feature type="chain" id="PRO_5043938382" evidence="3">
    <location>
        <begin position="29"/>
        <end position="272"/>
    </location>
</feature>
<dbReference type="InterPro" id="IPR050570">
    <property type="entry name" value="Cell_wall_metabolism_enzyme"/>
</dbReference>
<evidence type="ECO:0000256" key="3">
    <source>
        <dbReference type="SAM" id="SignalP"/>
    </source>
</evidence>
<dbReference type="InterPro" id="IPR018392">
    <property type="entry name" value="LysM"/>
</dbReference>
<sequence length="272" mass="28822">MTLSVNKIWVGSALLVAMLAGCTSLSKAPVDDGKSSATSPYPPLPKDCTQTWTVRKGDTLIGIALDAGADYRDIAAMNQLANPNIIQLDRTLCVRRAAKNSKKPSVATTSPNAKTTDKTTQNDKPVTVSKKPVEDMPSTSAATAAAMADGVRFAWPAKGKVIAGFNESSNKGINIAGKMGEPVDAAAEGKVVYAGSGLRGYGNLVIIKHEGNYLTAYAHNSKILVKEGESVKRGQRIADMGDSDADTAMLHFEVRRQGKPVDPMKFLTQRGT</sequence>
<keyword evidence="3" id="KW-0732">Signal</keyword>
<dbReference type="Gene3D" id="3.10.350.10">
    <property type="entry name" value="LysM domain"/>
    <property type="match status" value="1"/>
</dbReference>
<protein>
    <submittedName>
        <fullName evidence="4">Peptidase</fullName>
    </submittedName>
</protein>